<feature type="compositionally biased region" description="Basic and acidic residues" evidence="7">
    <location>
        <begin position="2257"/>
        <end position="2279"/>
    </location>
</feature>
<feature type="compositionally biased region" description="Polar residues" evidence="7">
    <location>
        <begin position="2549"/>
        <end position="2569"/>
    </location>
</feature>
<dbReference type="Gene3D" id="1.25.40.1030">
    <property type="match status" value="1"/>
</dbReference>
<comment type="caution">
    <text evidence="10">The sequence shown here is derived from an EMBL/GenBank/DDBJ whole genome shotgun (WGS) entry which is preliminary data.</text>
</comment>
<feature type="compositionally biased region" description="Low complexity" evidence="7">
    <location>
        <begin position="1696"/>
        <end position="1708"/>
    </location>
</feature>
<feature type="compositionally biased region" description="Polar residues" evidence="7">
    <location>
        <begin position="1000"/>
        <end position="1025"/>
    </location>
</feature>
<feature type="compositionally biased region" description="Low complexity" evidence="7">
    <location>
        <begin position="2434"/>
        <end position="2447"/>
    </location>
</feature>
<proteinExistence type="inferred from homology"/>
<feature type="compositionally biased region" description="Polar residues" evidence="7">
    <location>
        <begin position="2501"/>
        <end position="2515"/>
    </location>
</feature>
<reference evidence="10" key="1">
    <citation type="submission" date="2020-05" db="EMBL/GenBank/DDBJ databases">
        <title>Phylogenomic resolution of chytrid fungi.</title>
        <authorList>
            <person name="Stajich J.E."/>
            <person name="Amses K."/>
            <person name="Simmons R."/>
            <person name="Seto K."/>
            <person name="Myers J."/>
            <person name="Bonds A."/>
            <person name="Quandt C.A."/>
            <person name="Barry K."/>
            <person name="Liu P."/>
            <person name="Grigoriev I."/>
            <person name="Longcore J.E."/>
            <person name="James T.Y."/>
        </authorList>
    </citation>
    <scope>NUCLEOTIDE SEQUENCE</scope>
    <source>
        <strain evidence="10">JEL0476</strain>
    </source>
</reference>
<feature type="region of interest" description="Disordered" evidence="7">
    <location>
        <begin position="465"/>
        <end position="511"/>
    </location>
</feature>
<dbReference type="GO" id="GO:0016192">
    <property type="term" value="P:vesicle-mediated transport"/>
    <property type="evidence" value="ECO:0007669"/>
    <property type="project" value="UniProtKB-KW"/>
</dbReference>
<keyword evidence="2 6" id="KW-0813">Transport</keyword>
<feature type="compositionally biased region" description="Polar residues" evidence="7">
    <location>
        <begin position="1108"/>
        <end position="1124"/>
    </location>
</feature>
<protein>
    <recommendedName>
        <fullName evidence="6">Protein transport protein sec16</fullName>
    </recommendedName>
</protein>
<keyword evidence="6" id="KW-0072">Autophagy</keyword>
<keyword evidence="6" id="KW-0472">Membrane</keyword>
<dbReference type="CDD" id="cd09233">
    <property type="entry name" value="ACE1-Sec16-like"/>
    <property type="match status" value="1"/>
</dbReference>
<dbReference type="GO" id="GO:0005789">
    <property type="term" value="C:endoplasmic reticulum membrane"/>
    <property type="evidence" value="ECO:0007669"/>
    <property type="project" value="UniProtKB-SubCell"/>
</dbReference>
<keyword evidence="6" id="KW-0653">Protein transport</keyword>
<feature type="compositionally biased region" description="Polar residues" evidence="7">
    <location>
        <begin position="2128"/>
        <end position="2142"/>
    </location>
</feature>
<dbReference type="PANTHER" id="PTHR13402:SF6">
    <property type="entry name" value="SECRETORY 16, ISOFORM I"/>
    <property type="match status" value="1"/>
</dbReference>
<comment type="subcellular location">
    <subcellularLocation>
        <location evidence="6">Endoplasmic reticulum membrane</location>
    </subcellularLocation>
</comment>
<feature type="region of interest" description="Disordered" evidence="7">
    <location>
        <begin position="981"/>
        <end position="1133"/>
    </location>
</feature>
<feature type="compositionally biased region" description="Polar residues" evidence="7">
    <location>
        <begin position="488"/>
        <end position="511"/>
    </location>
</feature>
<feature type="compositionally biased region" description="Polar residues" evidence="7">
    <location>
        <begin position="557"/>
        <end position="569"/>
    </location>
</feature>
<feature type="compositionally biased region" description="Low complexity" evidence="7">
    <location>
        <begin position="2598"/>
        <end position="2624"/>
    </location>
</feature>
<feature type="region of interest" description="Disordered" evidence="7">
    <location>
        <begin position="1688"/>
        <end position="1712"/>
    </location>
</feature>
<feature type="compositionally biased region" description="Polar residues" evidence="7">
    <location>
        <begin position="1875"/>
        <end position="1888"/>
    </location>
</feature>
<feature type="compositionally biased region" description="Polar residues" evidence="7">
    <location>
        <begin position="2524"/>
        <end position="2533"/>
    </location>
</feature>
<evidence type="ECO:0000256" key="5">
    <source>
        <dbReference type="ARBA" id="ARBA00024687"/>
    </source>
</evidence>
<name>A0AAD5U0Q7_9FUNG</name>
<feature type="compositionally biased region" description="Polar residues" evidence="7">
    <location>
        <begin position="1086"/>
        <end position="1099"/>
    </location>
</feature>
<dbReference type="GO" id="GO:0070971">
    <property type="term" value="C:endoplasmic reticulum exit site"/>
    <property type="evidence" value="ECO:0007669"/>
    <property type="project" value="TreeGrafter"/>
</dbReference>
<feature type="region of interest" description="Disordered" evidence="7">
    <location>
        <begin position="2243"/>
        <end position="2280"/>
    </location>
</feature>
<dbReference type="InterPro" id="IPR024298">
    <property type="entry name" value="Sec16_Sec23-bd"/>
</dbReference>
<evidence type="ECO:0000256" key="7">
    <source>
        <dbReference type="SAM" id="MobiDB-lite"/>
    </source>
</evidence>
<keyword evidence="3 6" id="KW-0256">Endoplasmic reticulum</keyword>
<feature type="compositionally biased region" description="Polar residues" evidence="7">
    <location>
        <begin position="1897"/>
        <end position="1934"/>
    </location>
</feature>
<keyword evidence="4 6" id="KW-0931">ER-Golgi transport</keyword>
<evidence type="ECO:0000259" key="8">
    <source>
        <dbReference type="Pfam" id="PF12931"/>
    </source>
</evidence>
<sequence length="2633" mass="288734">MNNRNKPPIEHKTVPFFGNGQVERKKTPVADRPANSLFGNQTNDNFFSRNRTDHSVSPVNNLFGNNANSNQQQKLNQATNHFFDSISQNNVSNSQTSSETNLTKSNNSKYMEANDAFFAALGGTSANKSQSNLSAKNNAKNFFSNATPESASKKNESMDVKKAQQNTNFNDFGEQSNTMLQHQNVDEGNVNSSHNRQYDQHNAPALNNQYGSRVAYPNQQSGSSKFFDNTNVTQQQLGTDTFTYDSNISHESGTKTSIFNNTIVSPVGNSEADFQQPAGFANVINNDTNGWDTLSLPTSEYDHFAEPGMKGNHKSNAHVTHKQMDDIDNGLHRSQPEVVTEVLQEEVTYTSSLDYGSNSFLQNSTEILSQKTVITNAASPDILNNAQNYLTEVKPEEKNSKNFNQEFVDIDPNQKVFENINAKDDMSEKMHPKAMNQDADDLDILVKMSQDSNLKNTSLLNDHFSKQTHNETNRNNSIFENTVDKEFSNSTEPKLNNSFPSPTKDTVLTSNKSNFSENLDIKTSPSEMYLNGKEINSLENKLIFPSVYQNAAVTSSLKGGLSTPSANTVSSASSTFPPNTTTNANNPATSKKYHSKHPENKPPSDAAKFFNNQSSKPNAFDSFNRPIPDVFNIGNGFAQFSQGGPHNDAGKSNTDGKKDLYSNANTFSNPLANNLNTGNDNNQFANNSISNTQNFASQQNAFQQSNNQSATSNYMQNSFNSNNPVSFENAPVGNQVTENFQDPNRNVYNQNIETKEQVVNNYDHSFDNASIHNSGYQSENTNGYVNDTFQFNADNANQIQYNSAFGASVTENKGNFPPSTIYPQCQGYGQANYTANVLKSQTDIIDQQRVQDVNEMMHSADSNQGYNSVNYGTPQHTGDKAFSISNSVQQTYSTQPFSNQIQDHTLSYQPMGNDTTETTPGSVVNQHTYSDATYSNQETNFGVSHSADSATMSTTHVYGEAIANNYSATLNSTVVQEDKNLNSASSAPPYDLNYHHPQPTAYNIKSSNSYQTLSSISRPSSTGPVNKSRKSSLPLGNPPPALLEVSRPPSVSGLSNSNSNVDLHLQSHTPPLPYHQASLKRLPPSLGQSGSNTPSPYTSRKQKELQMRANNRSYSADAAQQGSVLPQPFSPPTEAPVAHEGFYDPLLRHRGHAVATWGLGKLVVTGPKRQNRFMMGANGQQSLVEKAYNGPITIYTVKDVLQPEFLEAVSSFPGPLAGGKTKTKKKDVIKIIEDKIQNLEIILKDLNLRPQENDQLKKNLIENESILLKWKLLKFFCENDGILFTGKSDPAIFQVISESVLSDRSKIATGSAAEEIEKFLIKADRVGACKFATQAELWSHAFILGGNDVNTFREVMLKFTSSSEMNSNQTAHSSKGGLCGDLTSLKVFYNVIGGSGPASLNDFLPINGNFTCSADIIRKWKEILIMVLSNRLPGDLSFCSVLGDRLHDYGYFYSSQICYLLASATPLLGAEVPNSKMILLGSNPNTDLANCINAIQETEIFEFSQTLAGGLASGLPHFQAYKLSYAHLLADIGCMELAQQYCESIDTFVKSYSKGSPYFHRRFLESLRVLIERVGMYQLTKGQIAEAKEKGGSWWISALDDMTTKLMNGVVGLEGEAQIKKAPTPQPATVSSSGVLNYFSSTKLEEVENRPLSTPLVLDPSVSFTAPSVAKTASMNSMYSYGYNPGSSQTIHQSRNKNNISSNSSYPSVQDTQTYGISNETQKSNLSNVLSQDYTNYDNSANVYSENMPQGQKYANFDNSANAYGDNMMQVQEYTNFDNSTDVYAENVFQGQHSQWTHHGAPQNGLYQTNTFENINGSTRVHPDTSYANQSSFSDNQHPFIASTNVENSVIANEYSHGYQNDLTTYTNNLSNYQQQSNTHVSTSQSIAHTKPPSPSPSITNQSRTDYQSNTSMQNDKSQNYHPASFVPSYQSQPPTAHAAFTYQKPPTPTPQTSYINQIPPNGQAVYTNQKPPTPTPNAAYSNQTQQLTNTLDQDFGQGSKSHNTFKHYDTTPASSTFTDPLPQNRGGPIIQNKNFRTGASPVPSSPMQTSANPSLQENFYATFPENNYNTPPGNPLQHNSFSQVKSGQESNSINRASSVPPSPSYNQQKNIGGYKGSSKSSVPPSPHQTSAYPSILNNISTSVPPSPSQSYMPPSVNYTGPNKGYQPATSIPPQQSNFNNGYQNSFSLNNSAPTDSLNVSTFDSTPQDDSLPAVSNQQLENQEEDDFLGLGNKSIGKLKAKTVNSGNSVTPSYPAPEEKSKEKANESDEKDKTSKDGAESGVIKSFWSLFKTVKKNDEPSATQIKQGKPLEARFDEVKKKWIFPGNEDKDEKKDLGAPPIGPIPPSNTPINSSPNSRSASPNPADIAAGTGQQTSYPPVLGKRTGGRKNARSRYVDILNPDATGESSAPAVASFLPTPAFSAGVTEPKIMTPTSSSYNNLTSYTSLGSEHNISNHELSRETEIDNQHLLNPPHSNQSIEQHTSDGRKPSPASRRASPSPQLRNQPSPTMQNGFNDSRPPLPNNPQIFHSQDSNSHHDEKLPFRKSHENLYSNSLASQPTRNLKASPSLPTMPKNLAPRPQAILYNPNGGSVMNKKISPPNSSSNLLRRPIQQNQPQKLSNQQPRAVVVPTDI</sequence>
<feature type="region of interest" description="Disordered" evidence="7">
    <location>
        <begin position="2015"/>
        <end position="2214"/>
    </location>
</feature>
<feature type="compositionally biased region" description="Low complexity" evidence="7">
    <location>
        <begin position="2349"/>
        <end position="2365"/>
    </location>
</feature>
<evidence type="ECO:0000256" key="4">
    <source>
        <dbReference type="ARBA" id="ARBA00022892"/>
    </source>
</evidence>
<comment type="function">
    <text evidence="5 6">Involved in the initiation of assembly of the COPII coat required for the formation of transport vesicles from the endoplasmic reticulum (ER) and the selection of cargo molecules. Also involved in autophagy.</text>
</comment>
<accession>A0AAD5U0Q7</accession>
<comment type="similarity">
    <text evidence="1 6">Belongs to the SEC16 family.</text>
</comment>
<evidence type="ECO:0000256" key="6">
    <source>
        <dbReference type="RuleBase" id="RU364101"/>
    </source>
</evidence>
<feature type="region of interest" description="Disordered" evidence="7">
    <location>
        <begin position="2295"/>
        <end position="2411"/>
    </location>
</feature>
<evidence type="ECO:0000259" key="9">
    <source>
        <dbReference type="Pfam" id="PF12932"/>
    </source>
</evidence>
<feature type="domain" description="Sec16 central conserved" evidence="9">
    <location>
        <begin position="1152"/>
        <end position="1281"/>
    </location>
</feature>
<evidence type="ECO:0000313" key="10">
    <source>
        <dbReference type="EMBL" id="KAJ3220124.1"/>
    </source>
</evidence>
<feature type="compositionally biased region" description="Basic and acidic residues" evidence="7">
    <location>
        <begin position="2453"/>
        <end position="2466"/>
    </location>
</feature>
<dbReference type="Pfam" id="PF12931">
    <property type="entry name" value="TPR_Sec16"/>
    <property type="match status" value="1"/>
</dbReference>
<evidence type="ECO:0000313" key="11">
    <source>
        <dbReference type="Proteomes" id="UP001211065"/>
    </source>
</evidence>
<dbReference type="EMBL" id="JADGJW010000315">
    <property type="protein sequence ID" value="KAJ3220124.1"/>
    <property type="molecule type" value="Genomic_DNA"/>
</dbReference>
<feature type="compositionally biased region" description="Polar residues" evidence="7">
    <location>
        <begin position="2168"/>
        <end position="2214"/>
    </location>
</feature>
<dbReference type="Pfam" id="PF12932">
    <property type="entry name" value="Sec16"/>
    <property type="match status" value="1"/>
</dbReference>
<feature type="compositionally biased region" description="Low complexity" evidence="7">
    <location>
        <begin position="2489"/>
        <end position="2500"/>
    </location>
</feature>
<keyword evidence="11" id="KW-1185">Reference proteome</keyword>
<feature type="domain" description="Sec16 Sec23-binding" evidence="8">
    <location>
        <begin position="1316"/>
        <end position="1578"/>
    </location>
</feature>
<organism evidence="10 11">
    <name type="scientific">Clydaea vesicula</name>
    <dbReference type="NCBI Taxonomy" id="447962"/>
    <lineage>
        <taxon>Eukaryota</taxon>
        <taxon>Fungi</taxon>
        <taxon>Fungi incertae sedis</taxon>
        <taxon>Chytridiomycota</taxon>
        <taxon>Chytridiomycota incertae sedis</taxon>
        <taxon>Chytridiomycetes</taxon>
        <taxon>Lobulomycetales</taxon>
        <taxon>Lobulomycetaceae</taxon>
        <taxon>Clydaea</taxon>
    </lineage>
</organism>
<evidence type="ECO:0000256" key="2">
    <source>
        <dbReference type="ARBA" id="ARBA00022448"/>
    </source>
</evidence>
<dbReference type="Proteomes" id="UP001211065">
    <property type="component" value="Unassembled WGS sequence"/>
</dbReference>
<dbReference type="GO" id="GO:0070973">
    <property type="term" value="P:protein localization to endoplasmic reticulum exit site"/>
    <property type="evidence" value="ECO:0007669"/>
    <property type="project" value="TreeGrafter"/>
</dbReference>
<feature type="compositionally biased region" description="Basic and acidic residues" evidence="7">
    <location>
        <begin position="2534"/>
        <end position="2548"/>
    </location>
</feature>
<dbReference type="GO" id="GO:0012507">
    <property type="term" value="C:ER to Golgi transport vesicle membrane"/>
    <property type="evidence" value="ECO:0007669"/>
    <property type="project" value="TreeGrafter"/>
</dbReference>
<dbReference type="GO" id="GO:0007030">
    <property type="term" value="P:Golgi organization"/>
    <property type="evidence" value="ECO:0007669"/>
    <property type="project" value="TreeGrafter"/>
</dbReference>
<dbReference type="PANTHER" id="PTHR13402">
    <property type="entry name" value="RGPR-RELATED"/>
    <property type="match status" value="1"/>
</dbReference>
<dbReference type="GO" id="GO:0006914">
    <property type="term" value="P:autophagy"/>
    <property type="evidence" value="ECO:0007669"/>
    <property type="project" value="UniProtKB-KW"/>
</dbReference>
<evidence type="ECO:0000256" key="1">
    <source>
        <dbReference type="ARBA" id="ARBA00005927"/>
    </source>
</evidence>
<feature type="region of interest" description="Disordered" evidence="7">
    <location>
        <begin position="1875"/>
        <end position="1934"/>
    </location>
</feature>
<feature type="region of interest" description="Disordered" evidence="7">
    <location>
        <begin position="2423"/>
        <end position="2633"/>
    </location>
</feature>
<feature type="compositionally biased region" description="Polar residues" evidence="7">
    <location>
        <begin position="2046"/>
        <end position="2111"/>
    </location>
</feature>
<evidence type="ECO:0000256" key="3">
    <source>
        <dbReference type="ARBA" id="ARBA00022824"/>
    </source>
</evidence>
<dbReference type="InterPro" id="IPR024340">
    <property type="entry name" value="Sec16_CCD"/>
</dbReference>
<feature type="compositionally biased region" description="Polar residues" evidence="7">
    <location>
        <begin position="2243"/>
        <end position="2252"/>
    </location>
</feature>
<feature type="compositionally biased region" description="Low complexity" evidence="7">
    <location>
        <begin position="570"/>
        <end position="590"/>
    </location>
</feature>
<feature type="compositionally biased region" description="Basic and acidic residues" evidence="7">
    <location>
        <begin position="2327"/>
        <end position="2336"/>
    </location>
</feature>
<feature type="compositionally biased region" description="Basic and acidic residues" evidence="7">
    <location>
        <begin position="2309"/>
        <end position="2320"/>
    </location>
</feature>
<gene>
    <name evidence="10" type="ORF">HK099_004458</name>
</gene>
<dbReference type="GO" id="GO:0015031">
    <property type="term" value="P:protein transport"/>
    <property type="evidence" value="ECO:0007669"/>
    <property type="project" value="UniProtKB-KW"/>
</dbReference>
<feature type="region of interest" description="Disordered" evidence="7">
    <location>
        <begin position="557"/>
        <end position="659"/>
    </location>
</feature>